<dbReference type="InterPro" id="IPR015422">
    <property type="entry name" value="PyrdxlP-dep_Trfase_small"/>
</dbReference>
<evidence type="ECO:0000313" key="11">
    <source>
        <dbReference type="Proteomes" id="UP000054304"/>
    </source>
</evidence>
<dbReference type="GO" id="GO:0047804">
    <property type="term" value="F:cysteine-S-conjugate beta-lyase activity"/>
    <property type="evidence" value="ECO:0007669"/>
    <property type="project" value="UniProtKB-EC"/>
</dbReference>
<dbReference type="SUPFAM" id="SSF53383">
    <property type="entry name" value="PLP-dependent transferases"/>
    <property type="match status" value="1"/>
</dbReference>
<dbReference type="NCBIfam" id="TIGR01324">
    <property type="entry name" value="cysta_beta_ly_B"/>
    <property type="match status" value="1"/>
</dbReference>
<evidence type="ECO:0000256" key="3">
    <source>
        <dbReference type="ARBA" id="ARBA00022898"/>
    </source>
</evidence>
<dbReference type="Pfam" id="PF01053">
    <property type="entry name" value="Cys_Met_Meta_PP"/>
    <property type="match status" value="1"/>
</dbReference>
<dbReference type="InterPro" id="IPR006233">
    <property type="entry name" value="Cys_b_lyase_bac"/>
</dbReference>
<gene>
    <name evidence="10" type="ORF">LALA0_S01e00364g</name>
</gene>
<dbReference type="InterPro" id="IPR015421">
    <property type="entry name" value="PyrdxlP-dep_Trfase_major"/>
</dbReference>
<dbReference type="Gene3D" id="3.90.1150.10">
    <property type="entry name" value="Aspartate Aminotransferase, domain 1"/>
    <property type="match status" value="1"/>
</dbReference>
<dbReference type="Proteomes" id="UP000054304">
    <property type="component" value="Unassembled WGS sequence"/>
</dbReference>
<accession>A0A0C7MJR1</accession>
<evidence type="ECO:0000256" key="8">
    <source>
        <dbReference type="PIRSR" id="PIRSR001434-2"/>
    </source>
</evidence>
<evidence type="ECO:0000256" key="6">
    <source>
        <dbReference type="ARBA" id="ARBA00047517"/>
    </source>
</evidence>
<dbReference type="InterPro" id="IPR015424">
    <property type="entry name" value="PyrdxlP-dep_Trfase"/>
</dbReference>
<evidence type="ECO:0000256" key="2">
    <source>
        <dbReference type="ARBA" id="ARBA00009077"/>
    </source>
</evidence>
<feature type="modified residue" description="N6-(pyridoxal phosphate)lysine" evidence="8">
    <location>
        <position position="209"/>
    </location>
</feature>
<reference evidence="10 11" key="1">
    <citation type="submission" date="2014-12" db="EMBL/GenBank/DDBJ databases">
        <authorList>
            <person name="Neuveglise Cecile"/>
        </authorList>
    </citation>
    <scope>NUCLEOTIDE SEQUENCE [LARGE SCALE GENOMIC DNA]</scope>
    <source>
        <strain evidence="10 11">CBS 12615</strain>
    </source>
</reference>
<keyword evidence="4" id="KW-0456">Lyase</keyword>
<comment type="catalytic activity">
    <reaction evidence="7">
        <text>an S-substituted L-cysteine + H2O = a thiol + pyruvate + NH4(+)</text>
        <dbReference type="Rhea" id="RHEA:18121"/>
        <dbReference type="ChEBI" id="CHEBI:15361"/>
        <dbReference type="ChEBI" id="CHEBI:15377"/>
        <dbReference type="ChEBI" id="CHEBI:28938"/>
        <dbReference type="ChEBI" id="CHEBI:29256"/>
        <dbReference type="ChEBI" id="CHEBI:58717"/>
        <dbReference type="EC" id="4.4.1.13"/>
    </reaction>
</comment>
<dbReference type="FunFam" id="3.40.640.10:FF:000046">
    <property type="entry name" value="Cystathionine gamma-lyase"/>
    <property type="match status" value="1"/>
</dbReference>
<dbReference type="PROSITE" id="PS00868">
    <property type="entry name" value="CYS_MET_METAB_PP"/>
    <property type="match status" value="1"/>
</dbReference>
<dbReference type="GO" id="GO:0019346">
    <property type="term" value="P:transsulfuration"/>
    <property type="evidence" value="ECO:0007669"/>
    <property type="project" value="InterPro"/>
</dbReference>
<comment type="cofactor">
    <cofactor evidence="1 9">
        <name>pyridoxal 5'-phosphate</name>
        <dbReference type="ChEBI" id="CHEBI:597326"/>
    </cofactor>
</comment>
<dbReference type="GO" id="GO:0019450">
    <property type="term" value="P:L-cysteine catabolic process to pyruvate"/>
    <property type="evidence" value="ECO:0007669"/>
    <property type="project" value="TreeGrafter"/>
</dbReference>
<organism evidence="10 11">
    <name type="scientific">Lachancea lanzarotensis</name>
    <dbReference type="NCBI Taxonomy" id="1245769"/>
    <lineage>
        <taxon>Eukaryota</taxon>
        <taxon>Fungi</taxon>
        <taxon>Dikarya</taxon>
        <taxon>Ascomycota</taxon>
        <taxon>Saccharomycotina</taxon>
        <taxon>Saccharomycetes</taxon>
        <taxon>Saccharomycetales</taxon>
        <taxon>Saccharomycetaceae</taxon>
        <taxon>Lachancea</taxon>
    </lineage>
</organism>
<evidence type="ECO:0000256" key="1">
    <source>
        <dbReference type="ARBA" id="ARBA00001933"/>
    </source>
</evidence>
<comment type="pathway">
    <text evidence="5">Amino-acid biosynthesis; L-methionine biosynthesis via de novo pathway; L-homocysteine from L-cystathionine: step 1/1.</text>
</comment>
<keyword evidence="3 8" id="KW-0663">Pyridoxal phosphate</keyword>
<dbReference type="HOGENOM" id="CLU_018986_5_1_1"/>
<evidence type="ECO:0000256" key="4">
    <source>
        <dbReference type="ARBA" id="ARBA00023239"/>
    </source>
</evidence>
<proteinExistence type="inferred from homology"/>
<dbReference type="EMBL" id="LN736360">
    <property type="protein sequence ID" value="CEP59983.1"/>
    <property type="molecule type" value="Genomic_DNA"/>
</dbReference>
<dbReference type="Gene3D" id="3.40.640.10">
    <property type="entry name" value="Type I PLP-dependent aspartate aminotransferase-like (Major domain)"/>
    <property type="match status" value="1"/>
</dbReference>
<sequence length="398" mass="43833">MTHATDISKLGTGTQLTLVGRNTKDQHGFVNPPLYKGSTVIHSTLHSLENKGGRFFYGTAGTPSIENLENAWNHLTGAAGTVLSPSGLGSIALVMLSVVKTGDHILISDSVYQPTRHLCDVVLAKFKVSIEYYDPLIGVGIEKLIRPNTSLIFLESPGSQTMEIQDIPGIAKVARKHGVKTVLDNTWATPLFFKAHAHGVDISIEAGTKYVGGHSDLLLGLTSANAECFPALRRTYETFSMMPGAEDCMAALKGLRYLQLRVKEAERKALYLAKWLETRPEVVKVLHPALEGSPGHEYWVRDFEGSTGVFTILLREGFSRKNFEAMLEKTTVFKLGFSWGSYESLLTTVNPTSYRTATTWDHKGAAVRLQIGMEDLEDLQRDLELAFERLTAPPNARL</sequence>
<evidence type="ECO:0000256" key="5">
    <source>
        <dbReference type="ARBA" id="ARBA00046315"/>
    </source>
</evidence>
<evidence type="ECO:0000256" key="9">
    <source>
        <dbReference type="RuleBase" id="RU362118"/>
    </source>
</evidence>
<dbReference type="InterPro" id="IPR054542">
    <property type="entry name" value="Cys_met_metab_PP"/>
</dbReference>
<dbReference type="PANTHER" id="PTHR43500:SF1">
    <property type="entry name" value="CYSTATHIONINE BETA-LYASE-RELATED"/>
    <property type="match status" value="1"/>
</dbReference>
<evidence type="ECO:0000313" key="10">
    <source>
        <dbReference type="EMBL" id="CEP59983.1"/>
    </source>
</evidence>
<comment type="similarity">
    <text evidence="2 9">Belongs to the trans-sulfuration enzymes family.</text>
</comment>
<name>A0A0C7MJR1_9SACH</name>
<dbReference type="GeneID" id="34683353"/>
<dbReference type="InterPro" id="IPR000277">
    <property type="entry name" value="Cys/Met-Metab_PyrdxlP-dep_enz"/>
</dbReference>
<dbReference type="PIRSF" id="PIRSF001434">
    <property type="entry name" value="CGS"/>
    <property type="match status" value="1"/>
</dbReference>
<dbReference type="RefSeq" id="XP_022626228.1">
    <property type="nucleotide sequence ID" value="XM_022774097.1"/>
</dbReference>
<dbReference type="PANTHER" id="PTHR43500">
    <property type="entry name" value="CYSTATHIONINE BETA-LYASE-RELATED"/>
    <property type="match status" value="1"/>
</dbReference>
<dbReference type="STRING" id="1245769.A0A0C7MJR1"/>
<dbReference type="GO" id="GO:0030170">
    <property type="term" value="F:pyridoxal phosphate binding"/>
    <property type="evidence" value="ECO:0007669"/>
    <property type="project" value="InterPro"/>
</dbReference>
<dbReference type="OrthoDB" id="3512640at2759"/>
<evidence type="ECO:0000256" key="7">
    <source>
        <dbReference type="ARBA" id="ARBA00047625"/>
    </source>
</evidence>
<dbReference type="AlphaFoldDB" id="A0A0C7MJR1"/>
<comment type="catalytic activity">
    <reaction evidence="6">
        <text>L,L-cystathionine + H2O = L-homocysteine + pyruvate + NH4(+)</text>
        <dbReference type="Rhea" id="RHEA:13965"/>
        <dbReference type="ChEBI" id="CHEBI:15361"/>
        <dbReference type="ChEBI" id="CHEBI:15377"/>
        <dbReference type="ChEBI" id="CHEBI:28938"/>
        <dbReference type="ChEBI" id="CHEBI:58161"/>
        <dbReference type="ChEBI" id="CHEBI:58199"/>
    </reaction>
</comment>
<protein>
    <submittedName>
        <fullName evidence="10">LALA0S01e00364g1_1</fullName>
    </submittedName>
</protein>
<keyword evidence="11" id="KW-1185">Reference proteome</keyword>